<organism evidence="2">
    <name type="scientific">Arcobacter sp. AZ-2023</name>
    <dbReference type="NCBI Taxonomy" id="3074453"/>
    <lineage>
        <taxon>Bacteria</taxon>
        <taxon>Pseudomonadati</taxon>
        <taxon>Campylobacterota</taxon>
        <taxon>Epsilonproteobacteria</taxon>
        <taxon>Campylobacterales</taxon>
        <taxon>Arcobacteraceae</taxon>
        <taxon>Arcobacter</taxon>
    </lineage>
</organism>
<dbReference type="Pfam" id="PF13475">
    <property type="entry name" value="DUF4116"/>
    <property type="match status" value="1"/>
</dbReference>
<proteinExistence type="predicted"/>
<name>A0AA96I350_9BACT</name>
<accession>A0AA96I350</accession>
<gene>
    <name evidence="2" type="ORF">RJG54_06400</name>
</gene>
<evidence type="ECO:0000313" key="2">
    <source>
        <dbReference type="EMBL" id="WNL15859.1"/>
    </source>
</evidence>
<dbReference type="InterPro" id="IPR025197">
    <property type="entry name" value="DUF4116"/>
</dbReference>
<protein>
    <recommendedName>
        <fullName evidence="1">DUF4116 domain-containing protein</fullName>
    </recommendedName>
</protein>
<dbReference type="EMBL" id="CP134846">
    <property type="protein sequence ID" value="WNL15859.1"/>
    <property type="molecule type" value="Genomic_DNA"/>
</dbReference>
<evidence type="ECO:0000259" key="1">
    <source>
        <dbReference type="Pfam" id="PF13475"/>
    </source>
</evidence>
<sequence>MDFERFIEKINNNFEYKTIVKKVLSNEPCALQDAKEYLKDDKELVLFVSRFDRLIGEHISTNLKKDKEFLLEFSKYNHTAPYFMDDSLRTNKKFLLDLIKVNYKTLLLLNLDYILGLKDENN</sequence>
<feature type="domain" description="DUF4116" evidence="1">
    <location>
        <begin position="17"/>
        <end position="64"/>
    </location>
</feature>
<reference evidence="2" key="1">
    <citation type="submission" date="2023-09" db="EMBL/GenBank/DDBJ databases">
        <title>Arcobacter tbilisiensis sp. nov. isolated from chicken meat in Tbilisi, Georgia.</title>
        <authorList>
            <person name="Matthias R."/>
            <person name="Zautner A.E."/>
        </authorList>
    </citation>
    <scope>NUCLEOTIDE SEQUENCE</scope>
    <source>
        <strain evidence="2">LEO 107</strain>
    </source>
</reference>
<dbReference type="AlphaFoldDB" id="A0AA96I350"/>